<evidence type="ECO:0000256" key="1">
    <source>
        <dbReference type="ARBA" id="ARBA00022801"/>
    </source>
</evidence>
<name>A0ABD5WDM2_9EURY</name>
<dbReference type="EMBL" id="JBHTAH010000008">
    <property type="protein sequence ID" value="MFC7070069.1"/>
    <property type="molecule type" value="Genomic_DNA"/>
</dbReference>
<keyword evidence="4" id="KW-1185">Reference proteome</keyword>
<accession>A0ABD5WDM2</accession>
<dbReference type="Pfam" id="PF12146">
    <property type="entry name" value="Hydrolase_4"/>
    <property type="match status" value="1"/>
</dbReference>
<evidence type="ECO:0000313" key="3">
    <source>
        <dbReference type="EMBL" id="MFC7070069.1"/>
    </source>
</evidence>
<dbReference type="PANTHER" id="PTHR22946">
    <property type="entry name" value="DIENELACTONE HYDROLASE DOMAIN-CONTAINING PROTEIN-RELATED"/>
    <property type="match status" value="1"/>
</dbReference>
<protein>
    <submittedName>
        <fullName evidence="3">Alpha/beta hydrolase</fullName>
    </submittedName>
</protein>
<dbReference type="InterPro" id="IPR029058">
    <property type="entry name" value="AB_hydrolase_fold"/>
</dbReference>
<dbReference type="InterPro" id="IPR050261">
    <property type="entry name" value="FrsA_esterase"/>
</dbReference>
<dbReference type="PANTHER" id="PTHR22946:SF9">
    <property type="entry name" value="POLYKETIDE TRANSFERASE AF380"/>
    <property type="match status" value="1"/>
</dbReference>
<dbReference type="SUPFAM" id="SSF53474">
    <property type="entry name" value="alpha/beta-Hydrolases"/>
    <property type="match status" value="1"/>
</dbReference>
<dbReference type="RefSeq" id="WP_284033085.1">
    <property type="nucleotide sequence ID" value="NZ_CP126154.1"/>
</dbReference>
<sequence>MYQTGEERYEQIEFASEGTPCAASLYRPDESQTTGDPPIVVMGNGFGLPRGAGLPAVARRLTEHGLAAMTFDYRSLGQSGGEPRNVLLPSRQIDDWRAAVGHARTLDGIDGDRVGVWGFSLGGGGAFVTAAREDVDAYVGQNPVLDGTRTLLYIARQMGPTYGLRTTAAGVRDLARKWTGREPNYIPIWGTYPDDLPALPTPGSKEGHEAVVGPDADDPSVNRCAARTFLTFGLYRPVSKARRVDCPALLVEGARDQIAPRSAIEAAAERLPEVTWITYDIDHFGAFVGETAGEIVEKEAAFLERHLVEDTGSGNQ</sequence>
<dbReference type="GeneID" id="81125004"/>
<dbReference type="Proteomes" id="UP001596461">
    <property type="component" value="Unassembled WGS sequence"/>
</dbReference>
<keyword evidence="1 3" id="KW-0378">Hydrolase</keyword>
<evidence type="ECO:0000259" key="2">
    <source>
        <dbReference type="Pfam" id="PF12146"/>
    </source>
</evidence>
<organism evidence="3 4">
    <name type="scientific">Halobaculum lipolyticum</name>
    <dbReference type="NCBI Taxonomy" id="3032001"/>
    <lineage>
        <taxon>Archaea</taxon>
        <taxon>Methanobacteriati</taxon>
        <taxon>Methanobacteriota</taxon>
        <taxon>Stenosarchaea group</taxon>
        <taxon>Halobacteria</taxon>
        <taxon>Halobacteriales</taxon>
        <taxon>Haloferacaceae</taxon>
        <taxon>Halobaculum</taxon>
    </lineage>
</organism>
<gene>
    <name evidence="3" type="ORF">ACFQL9_10495</name>
</gene>
<comment type="caution">
    <text evidence="3">The sequence shown here is derived from an EMBL/GenBank/DDBJ whole genome shotgun (WGS) entry which is preliminary data.</text>
</comment>
<feature type="domain" description="Serine aminopeptidase S33" evidence="2">
    <location>
        <begin position="56"/>
        <end position="273"/>
    </location>
</feature>
<dbReference type="InterPro" id="IPR022742">
    <property type="entry name" value="Hydrolase_4"/>
</dbReference>
<reference evidence="3 4" key="1">
    <citation type="journal article" date="2019" name="Int. J. Syst. Evol. Microbiol.">
        <title>The Global Catalogue of Microorganisms (GCM) 10K type strain sequencing project: providing services to taxonomists for standard genome sequencing and annotation.</title>
        <authorList>
            <consortium name="The Broad Institute Genomics Platform"/>
            <consortium name="The Broad Institute Genome Sequencing Center for Infectious Disease"/>
            <person name="Wu L."/>
            <person name="Ma J."/>
        </authorList>
    </citation>
    <scope>NUCLEOTIDE SEQUENCE [LARGE SCALE GENOMIC DNA]</scope>
    <source>
        <strain evidence="3 4">DT31</strain>
    </source>
</reference>
<dbReference type="AlphaFoldDB" id="A0ABD5WDM2"/>
<evidence type="ECO:0000313" key="4">
    <source>
        <dbReference type="Proteomes" id="UP001596461"/>
    </source>
</evidence>
<dbReference type="GO" id="GO:0016788">
    <property type="term" value="F:hydrolase activity, acting on ester bonds"/>
    <property type="evidence" value="ECO:0007669"/>
    <property type="project" value="UniProtKB-ARBA"/>
</dbReference>
<proteinExistence type="predicted"/>
<dbReference type="Gene3D" id="3.40.50.1820">
    <property type="entry name" value="alpha/beta hydrolase"/>
    <property type="match status" value="1"/>
</dbReference>